<name>U6M1S8_9EIME</name>
<reference evidence="1" key="1">
    <citation type="submission" date="2013-10" db="EMBL/GenBank/DDBJ databases">
        <title>Genomic analysis of the causative agents of coccidiosis in chickens.</title>
        <authorList>
            <person name="Reid A.J."/>
            <person name="Blake D."/>
            <person name="Billington K."/>
            <person name="Browne H."/>
            <person name="Dunn M."/>
            <person name="Hung S."/>
            <person name="Kawahara F."/>
            <person name="Miranda-Saavedra D."/>
            <person name="Mourier T."/>
            <person name="Nagra H."/>
            <person name="Otto T.D."/>
            <person name="Rawlings N."/>
            <person name="Sanchez A."/>
            <person name="Sanders M."/>
            <person name="Subramaniam C."/>
            <person name="Tay Y."/>
            <person name="Dear P."/>
            <person name="Doerig C."/>
            <person name="Gruber A."/>
            <person name="Parkinson J."/>
            <person name="Shirley M."/>
            <person name="Wan K.L."/>
            <person name="Berriman M."/>
            <person name="Tomley F."/>
            <person name="Pain A."/>
        </authorList>
    </citation>
    <scope>NUCLEOTIDE SEQUENCE [LARGE SCALE GENOMIC DNA]</scope>
    <source>
        <strain evidence="1">Houghton</strain>
    </source>
</reference>
<accession>U6M1S8</accession>
<gene>
    <name evidence="1" type="ORF">EBH_0061140</name>
</gene>
<reference evidence="1" key="2">
    <citation type="submission" date="2013-10" db="EMBL/GenBank/DDBJ databases">
        <authorList>
            <person name="Aslett M."/>
        </authorList>
    </citation>
    <scope>NUCLEOTIDE SEQUENCE [LARGE SCALE GENOMIC DNA]</scope>
    <source>
        <strain evidence="1">Houghton</strain>
    </source>
</reference>
<dbReference type="AlphaFoldDB" id="U6M1S8"/>
<dbReference type="Proteomes" id="UP000030750">
    <property type="component" value="Unassembled WGS sequence"/>
</dbReference>
<protein>
    <submittedName>
        <fullName evidence="1">Uncharacterized protein</fullName>
    </submittedName>
</protein>
<dbReference type="VEuPathDB" id="ToxoDB:EBH_0061140"/>
<organism evidence="1 2">
    <name type="scientific">Eimeria brunetti</name>
    <dbReference type="NCBI Taxonomy" id="51314"/>
    <lineage>
        <taxon>Eukaryota</taxon>
        <taxon>Sar</taxon>
        <taxon>Alveolata</taxon>
        <taxon>Apicomplexa</taxon>
        <taxon>Conoidasida</taxon>
        <taxon>Coccidia</taxon>
        <taxon>Eucoccidiorida</taxon>
        <taxon>Eimeriorina</taxon>
        <taxon>Eimeriidae</taxon>
        <taxon>Eimeria</taxon>
    </lineage>
</organism>
<evidence type="ECO:0000313" key="1">
    <source>
        <dbReference type="EMBL" id="CDJ54000.1"/>
    </source>
</evidence>
<evidence type="ECO:0000313" key="2">
    <source>
        <dbReference type="Proteomes" id="UP000030750"/>
    </source>
</evidence>
<proteinExistence type="predicted"/>
<keyword evidence="2" id="KW-1185">Reference proteome</keyword>
<sequence length="412" mass="44894">MGLGSAGNEQEANAAADAAIPALSPTIRDVSEHDGSLIISDDQESFVATHSKKSSIGSSALFRTVTVLLLAALAFGGFRLSAKKDKGMLGVVVPTDTEGMAKTLEDVQKAADRVAEEWRNSPRAVREAFVKFYSLGSADGESENKPFPSMVNNFVTKFEAITPPDDAASKSECIAYSLRNMLLGTIMRAAAIRLEQLNKLEKFTRQHTSCQVSLLNVEGVHLPFSDVDPKDGTTSFPEFTRDLQERGYEGIGRAGEGGPQVPKVMVDRLADFVYVRRTIEAADRAVLEEFQGFVASAERAKGGLEPEEKDNIDKIELDAKERPFPVPRFGRHVKRAAERMVHQHLTPFEVLSWRERWSPIGVQSLIFAQGSAQGDAIALEKDLKVAAVHGWNSSTHVLPVSQHLLGIAVGLL</sequence>
<dbReference type="EMBL" id="HG713466">
    <property type="protein sequence ID" value="CDJ54000.1"/>
    <property type="molecule type" value="Genomic_DNA"/>
</dbReference>